<reference evidence="2" key="1">
    <citation type="submission" date="2020-11" db="EMBL/GenBank/DDBJ databases">
        <authorList>
            <consortium name="DOE Joint Genome Institute"/>
            <person name="Ahrendt S."/>
            <person name="Riley R."/>
            <person name="Andreopoulos W."/>
            <person name="Labutti K."/>
            <person name="Pangilinan J."/>
            <person name="Ruiz-Duenas F.J."/>
            <person name="Barrasa J.M."/>
            <person name="Sanchez-Garcia M."/>
            <person name="Camarero S."/>
            <person name="Miyauchi S."/>
            <person name="Serrano A."/>
            <person name="Linde D."/>
            <person name="Babiker R."/>
            <person name="Drula E."/>
            <person name="Ayuso-Fernandez I."/>
            <person name="Pacheco R."/>
            <person name="Padilla G."/>
            <person name="Ferreira P."/>
            <person name="Barriuso J."/>
            <person name="Kellner H."/>
            <person name="Castanera R."/>
            <person name="Alfaro M."/>
            <person name="Ramirez L."/>
            <person name="Pisabarro A.G."/>
            <person name="Kuo A."/>
            <person name="Tritt A."/>
            <person name="Lipzen A."/>
            <person name="He G."/>
            <person name="Yan M."/>
            <person name="Ng V."/>
            <person name="Cullen D."/>
            <person name="Martin F."/>
            <person name="Rosso M.-N."/>
            <person name="Henrissat B."/>
            <person name="Hibbett D."/>
            <person name="Martinez A.T."/>
            <person name="Grigoriev I.V."/>
        </authorList>
    </citation>
    <scope>NUCLEOTIDE SEQUENCE</scope>
    <source>
        <strain evidence="2">MF-IS2</strain>
    </source>
</reference>
<evidence type="ECO:0000256" key="1">
    <source>
        <dbReference type="SAM" id="MobiDB-lite"/>
    </source>
</evidence>
<sequence>MSKRCKNANHAGNDVRFRDKNPPAKMKGVATRYKIVNKGHVELRHSAIINSSQILKSTVYERHRKLIHQAA</sequence>
<feature type="region of interest" description="Disordered" evidence="1">
    <location>
        <begin position="1"/>
        <end position="24"/>
    </location>
</feature>
<name>A0A9P6C6K6_9AGAR</name>
<keyword evidence="3" id="KW-1185">Reference proteome</keyword>
<gene>
    <name evidence="2" type="ORF">P691DRAFT_809157</name>
</gene>
<protein>
    <submittedName>
        <fullName evidence="2">Uncharacterized protein</fullName>
    </submittedName>
</protein>
<dbReference type="AlphaFoldDB" id="A0A9P6C6K6"/>
<organism evidence="2 3">
    <name type="scientific">Macrolepiota fuliginosa MF-IS2</name>
    <dbReference type="NCBI Taxonomy" id="1400762"/>
    <lineage>
        <taxon>Eukaryota</taxon>
        <taxon>Fungi</taxon>
        <taxon>Dikarya</taxon>
        <taxon>Basidiomycota</taxon>
        <taxon>Agaricomycotina</taxon>
        <taxon>Agaricomycetes</taxon>
        <taxon>Agaricomycetidae</taxon>
        <taxon>Agaricales</taxon>
        <taxon>Agaricineae</taxon>
        <taxon>Agaricaceae</taxon>
        <taxon>Macrolepiota</taxon>
    </lineage>
</organism>
<dbReference type="EMBL" id="MU151094">
    <property type="protein sequence ID" value="KAF9450955.1"/>
    <property type="molecule type" value="Genomic_DNA"/>
</dbReference>
<proteinExistence type="predicted"/>
<accession>A0A9P6C6K6</accession>
<evidence type="ECO:0000313" key="3">
    <source>
        <dbReference type="Proteomes" id="UP000807342"/>
    </source>
</evidence>
<evidence type="ECO:0000313" key="2">
    <source>
        <dbReference type="EMBL" id="KAF9450955.1"/>
    </source>
</evidence>
<dbReference type="Proteomes" id="UP000807342">
    <property type="component" value="Unassembled WGS sequence"/>
</dbReference>
<feature type="compositionally biased region" description="Basic and acidic residues" evidence="1">
    <location>
        <begin position="13"/>
        <end position="22"/>
    </location>
</feature>
<comment type="caution">
    <text evidence="2">The sequence shown here is derived from an EMBL/GenBank/DDBJ whole genome shotgun (WGS) entry which is preliminary data.</text>
</comment>